<evidence type="ECO:0000259" key="2">
    <source>
        <dbReference type="Pfam" id="PF12724"/>
    </source>
</evidence>
<dbReference type="Pfam" id="PF12724">
    <property type="entry name" value="Flavodoxin_5"/>
    <property type="match status" value="1"/>
</dbReference>
<dbReference type="PANTHER" id="PTHR38030">
    <property type="entry name" value="PROTOPORPHYRINOGEN IX DEHYDROGENASE [MENAQUINONE]"/>
    <property type="match status" value="1"/>
</dbReference>
<dbReference type="GO" id="GO:0006783">
    <property type="term" value="P:heme biosynthetic process"/>
    <property type="evidence" value="ECO:0007669"/>
    <property type="project" value="TreeGrafter"/>
</dbReference>
<dbReference type="KEGG" id="mtp:Mthe_0610"/>
<dbReference type="InterPro" id="IPR029039">
    <property type="entry name" value="Flavoprotein-like_sf"/>
</dbReference>
<dbReference type="GO" id="GO:0070819">
    <property type="term" value="F:menaquinone-dependent protoporphyrinogen oxidase activity"/>
    <property type="evidence" value="ECO:0007669"/>
    <property type="project" value="TreeGrafter"/>
</dbReference>
<dbReference type="Gene3D" id="3.40.50.360">
    <property type="match status" value="1"/>
</dbReference>
<dbReference type="InterPro" id="IPR001226">
    <property type="entry name" value="Flavodoxin_CS"/>
</dbReference>
<dbReference type="STRING" id="349307.Mthe_0610"/>
<feature type="domain" description="Pyridoxamine 5'-phosphate oxidase N-terminal" evidence="1">
    <location>
        <begin position="177"/>
        <end position="262"/>
    </location>
</feature>
<keyword evidence="4" id="KW-1185">Reference proteome</keyword>
<proteinExistence type="predicted"/>
<dbReference type="AlphaFoldDB" id="A0B6S7"/>
<evidence type="ECO:0000313" key="4">
    <source>
        <dbReference type="Proteomes" id="UP000000674"/>
    </source>
</evidence>
<dbReference type="InterPro" id="IPR011576">
    <property type="entry name" value="Pyridox_Oxase_N"/>
</dbReference>
<dbReference type="InterPro" id="IPR026816">
    <property type="entry name" value="Flavodoxin_dom"/>
</dbReference>
<dbReference type="PANTHER" id="PTHR38030:SF2">
    <property type="entry name" value="PROTOPORPHYRINOGEN IX DEHYDROGENASE [QUINONE]"/>
    <property type="match status" value="1"/>
</dbReference>
<dbReference type="Gene3D" id="2.30.110.10">
    <property type="entry name" value="Electron Transport, Fmn-binding Protein, Chain A"/>
    <property type="match status" value="1"/>
</dbReference>
<dbReference type="SUPFAM" id="SSF50475">
    <property type="entry name" value="FMN-binding split barrel"/>
    <property type="match status" value="1"/>
</dbReference>
<organism evidence="3 4">
    <name type="scientific">Methanothrix thermoacetophila (strain DSM 6194 / JCM 14653 / NBRC 101360 / PT)</name>
    <name type="common">Methanosaeta thermophila</name>
    <dbReference type="NCBI Taxonomy" id="349307"/>
    <lineage>
        <taxon>Archaea</taxon>
        <taxon>Methanobacteriati</taxon>
        <taxon>Methanobacteriota</taxon>
        <taxon>Stenosarchaea group</taxon>
        <taxon>Methanomicrobia</taxon>
        <taxon>Methanotrichales</taxon>
        <taxon>Methanotrichaceae</taxon>
        <taxon>Methanothrix</taxon>
    </lineage>
</organism>
<dbReference type="HOGENOM" id="CLU_884589_0_0_2"/>
<protein>
    <submittedName>
        <fullName evidence="3">Pyridoxamine 5'-phosphate oxidase-related, FMN-binding protein</fullName>
    </submittedName>
</protein>
<dbReference type="PROSITE" id="PS00201">
    <property type="entry name" value="FLAVODOXIN"/>
    <property type="match status" value="1"/>
</dbReference>
<dbReference type="GO" id="GO:0009055">
    <property type="term" value="F:electron transfer activity"/>
    <property type="evidence" value="ECO:0007669"/>
    <property type="project" value="InterPro"/>
</dbReference>
<dbReference type="SUPFAM" id="SSF52218">
    <property type="entry name" value="Flavoproteins"/>
    <property type="match status" value="1"/>
</dbReference>
<dbReference type="RefSeq" id="WP_011695798.1">
    <property type="nucleotide sequence ID" value="NC_008553.1"/>
</dbReference>
<dbReference type="EMBL" id="CP000477">
    <property type="protein sequence ID" value="ABK14401.1"/>
    <property type="molecule type" value="Genomic_DNA"/>
</dbReference>
<dbReference type="InterPro" id="IPR012349">
    <property type="entry name" value="Split_barrel_FMN-bd"/>
</dbReference>
<dbReference type="Proteomes" id="UP000000674">
    <property type="component" value="Chromosome"/>
</dbReference>
<evidence type="ECO:0000259" key="1">
    <source>
        <dbReference type="Pfam" id="PF01243"/>
    </source>
</evidence>
<name>A0B6S7_METTP</name>
<evidence type="ECO:0000313" key="3">
    <source>
        <dbReference type="EMBL" id="ABK14401.1"/>
    </source>
</evidence>
<dbReference type="GeneID" id="4461815"/>
<reference evidence="3 4" key="1">
    <citation type="submission" date="2006-10" db="EMBL/GenBank/DDBJ databases">
        <title>Complete sequence of Methanosaeta thermophila PT.</title>
        <authorList>
            <consortium name="US DOE Joint Genome Institute"/>
            <person name="Copeland A."/>
            <person name="Lucas S."/>
            <person name="Lapidus A."/>
            <person name="Barry K."/>
            <person name="Detter J.C."/>
            <person name="Glavina del Rio T."/>
            <person name="Hammon N."/>
            <person name="Israni S."/>
            <person name="Pitluck S."/>
            <person name="Chain P."/>
            <person name="Malfatti S."/>
            <person name="Shin M."/>
            <person name="Vergez L."/>
            <person name="Schmutz J."/>
            <person name="Larimer F."/>
            <person name="Land M."/>
            <person name="Hauser L."/>
            <person name="Kyrpides N."/>
            <person name="Kim E."/>
            <person name="Smith K.S."/>
            <person name="Ingram-Smith C."/>
            <person name="Richardson P."/>
        </authorList>
    </citation>
    <scope>NUCLEOTIDE SEQUENCE [LARGE SCALE GENOMIC DNA]</scope>
    <source>
        <strain evidence="4">DSM 6194 / JCM 14653 / NBRC 101360 / PT</strain>
    </source>
</reference>
<dbReference type="InterPro" id="IPR052200">
    <property type="entry name" value="Protoporphyrinogen_IX_DH"/>
</dbReference>
<dbReference type="GO" id="GO:0010181">
    <property type="term" value="F:FMN binding"/>
    <property type="evidence" value="ECO:0007669"/>
    <property type="project" value="InterPro"/>
</dbReference>
<sequence length="323" mass="36593">MIRTLVVYDSRYGSTEEVARTLSLILGPSDAVKVDEIQPEHRRFELFVLGAPVYKGVISPKLWNFVRESLSWLREKRIALFTTSIDRKDGETNLESLKKILGESVLLSRALGGRMCVERLSSNDLLGMESFCKRKGFLFQDIDTLVREEVVEFGLEIKRTRDTISPRMPVNELRRLIDAFLASHNTCTLATGYGSRVRATPLEYLYRNGAMYILSEGGEKFANIVLNERVSVAVYDPYESMRDVAGIQLTGRAGFVEEGSDEYSDVLRQRGISQNIISSLPVRLYMIKIMLERAELLCARLKSRGYEITQIYDFPEFGAAGSN</sequence>
<accession>A0B6S7</accession>
<gene>
    <name evidence="3" type="ordered locus">Mthe_0610</name>
</gene>
<feature type="domain" description="Flavodoxin" evidence="2">
    <location>
        <begin position="5"/>
        <end position="106"/>
    </location>
</feature>
<dbReference type="OrthoDB" id="103611at2157"/>
<dbReference type="Pfam" id="PF01243">
    <property type="entry name" value="PNPOx_N"/>
    <property type="match status" value="1"/>
</dbReference>